<name>A0A8H7UXI6_9FUNG</name>
<evidence type="ECO:0000259" key="9">
    <source>
        <dbReference type="PROSITE" id="PS50979"/>
    </source>
</evidence>
<dbReference type="PROSITE" id="PS50979">
    <property type="entry name" value="BC"/>
    <property type="match status" value="1"/>
</dbReference>
<dbReference type="Gene3D" id="2.40.50.100">
    <property type="match status" value="1"/>
</dbReference>
<dbReference type="InterPro" id="IPR005481">
    <property type="entry name" value="BC-like_N"/>
</dbReference>
<dbReference type="InterPro" id="IPR000089">
    <property type="entry name" value="Biotin_lipoyl"/>
</dbReference>
<evidence type="ECO:0000313" key="10">
    <source>
        <dbReference type="EMBL" id="KAG2202326.1"/>
    </source>
</evidence>
<dbReference type="PROSITE" id="PS50968">
    <property type="entry name" value="BIOTINYL_LIPOYL"/>
    <property type="match status" value="1"/>
</dbReference>
<dbReference type="PROSITE" id="PS50975">
    <property type="entry name" value="ATP_GRASP"/>
    <property type="match status" value="1"/>
</dbReference>
<dbReference type="AlphaFoldDB" id="A0A8H7UXI6"/>
<evidence type="ECO:0000256" key="3">
    <source>
        <dbReference type="ARBA" id="ARBA00022741"/>
    </source>
</evidence>
<keyword evidence="5" id="KW-0092">Biotin</keyword>
<evidence type="ECO:0000259" key="8">
    <source>
        <dbReference type="PROSITE" id="PS50975"/>
    </source>
</evidence>
<dbReference type="InterPro" id="IPR005482">
    <property type="entry name" value="Biotin_COase_C"/>
</dbReference>
<dbReference type="SUPFAM" id="SSF51230">
    <property type="entry name" value="Single hybrid motif"/>
    <property type="match status" value="1"/>
</dbReference>
<gene>
    <name evidence="10" type="ORF">INT46_010330</name>
</gene>
<dbReference type="FunFam" id="2.40.50.100:FF:000003">
    <property type="entry name" value="Acetyl-CoA carboxylase biotin carboxyl carrier protein"/>
    <property type="match status" value="1"/>
</dbReference>
<dbReference type="InterPro" id="IPR001882">
    <property type="entry name" value="Biotin_BS"/>
</dbReference>
<evidence type="ECO:0000256" key="6">
    <source>
        <dbReference type="PROSITE-ProRule" id="PRU00409"/>
    </source>
</evidence>
<evidence type="ECO:0000256" key="2">
    <source>
        <dbReference type="ARBA" id="ARBA00022598"/>
    </source>
</evidence>
<dbReference type="Pfam" id="PF02786">
    <property type="entry name" value="CPSase_L_D2"/>
    <property type="match status" value="1"/>
</dbReference>
<dbReference type="Proteomes" id="UP000650833">
    <property type="component" value="Unassembled WGS sequence"/>
</dbReference>
<organism evidence="10 11">
    <name type="scientific">Mucor plumbeus</name>
    <dbReference type="NCBI Taxonomy" id="97098"/>
    <lineage>
        <taxon>Eukaryota</taxon>
        <taxon>Fungi</taxon>
        <taxon>Fungi incertae sedis</taxon>
        <taxon>Mucoromycota</taxon>
        <taxon>Mucoromycotina</taxon>
        <taxon>Mucoromycetes</taxon>
        <taxon>Mucorales</taxon>
        <taxon>Mucorineae</taxon>
        <taxon>Mucoraceae</taxon>
        <taxon>Mucor</taxon>
    </lineage>
</organism>
<dbReference type="InterPro" id="IPR011764">
    <property type="entry name" value="Biotin_carboxylation_dom"/>
</dbReference>
<dbReference type="SUPFAM" id="SSF51246">
    <property type="entry name" value="Rudiment single hybrid motif"/>
    <property type="match status" value="1"/>
</dbReference>
<dbReference type="InterPro" id="IPR011053">
    <property type="entry name" value="Single_hybrid_motif"/>
</dbReference>
<comment type="caution">
    <text evidence="10">The sequence shown here is derived from an EMBL/GenBank/DDBJ whole genome shotgun (WGS) entry which is preliminary data.</text>
</comment>
<dbReference type="PROSITE" id="PS00867">
    <property type="entry name" value="CPSASE_2"/>
    <property type="match status" value="1"/>
</dbReference>
<keyword evidence="2" id="KW-0436">Ligase</keyword>
<evidence type="ECO:0000256" key="5">
    <source>
        <dbReference type="ARBA" id="ARBA00023267"/>
    </source>
</evidence>
<dbReference type="Pfam" id="PF00289">
    <property type="entry name" value="Biotin_carb_N"/>
    <property type="match status" value="1"/>
</dbReference>
<protein>
    <recommendedName>
        <fullName evidence="12">Pyruvate carboxylase</fullName>
    </recommendedName>
</protein>
<dbReference type="InterPro" id="IPR011761">
    <property type="entry name" value="ATP-grasp"/>
</dbReference>
<evidence type="ECO:0008006" key="12">
    <source>
        <dbReference type="Google" id="ProtNLM"/>
    </source>
</evidence>
<dbReference type="CDD" id="cd06850">
    <property type="entry name" value="biotinyl_domain"/>
    <property type="match status" value="1"/>
</dbReference>
<sequence length="636" mass="69296">MTKILIANRGEIAIRIITAATELGLKTVAVYSDNQDKSHCLSSHESIKLKNSLSFLDPQQIIDAAKSVNATAIHPGYGFLSESTDLANKCKEFGILFIGPSATCISSVGDKVSARQVATAAGVPVIPGTEESISTPEQVFDFANQFGYPIMLKARDGGGGRGIRMVHNAEEVPEFLKRCMNESPSKQVFIEKAVTGAKHIEVQIIGDNYGNVIHLFERDCSIQRRYQKILEVAPCPCLSPQLRNNIHQAAIQLAKHIQYNSAGTVEFLVRPDVNKFYFLEVNPRIQVEHTISEQITHVDIVQTQIRVALGESLQTLGLLQDSIQPNRLVSIQARVVAENPLNNNMLSVGKINAVQFPRGHGIRVDTWIQTGCVVLPTFDSLLAKIIVTGQSYKDALSKLNRALQDTAIDGIETNIQFLIAVISDRTFMGDELSHVHIKSLEEKMDHLISATVLLGNPRHKKLEFGSLGSASTVSTSATPSSVQFKPGDAFNIEISNSDTKLVESVHSLQIDSISTNNFPDVFVAQIQTSFPSIQNPVSIALTRKSAIGSSSTLRRKANPRFPTDIGSPVTGMVVEINVKEGDVVTLGQQLFVMSAMKMETVIQASITGTVKTIYATENDLIDGGDIVVELTKDSKL</sequence>
<dbReference type="Gene3D" id="3.30.470.20">
    <property type="entry name" value="ATP-grasp fold, B domain"/>
    <property type="match status" value="1"/>
</dbReference>
<keyword evidence="4 6" id="KW-0067">ATP-binding</keyword>
<dbReference type="InterPro" id="IPR050856">
    <property type="entry name" value="Biotin_carboxylase_complex"/>
</dbReference>
<dbReference type="Pfam" id="PF02785">
    <property type="entry name" value="Biotin_carb_C"/>
    <property type="match status" value="1"/>
</dbReference>
<reference evidence="10" key="1">
    <citation type="submission" date="2020-12" db="EMBL/GenBank/DDBJ databases">
        <title>Metabolic potential, ecology and presence of endohyphal bacteria is reflected in genomic diversity of Mucoromycotina.</title>
        <authorList>
            <person name="Muszewska A."/>
            <person name="Okrasinska A."/>
            <person name="Steczkiewicz K."/>
            <person name="Drgas O."/>
            <person name="Orlowska M."/>
            <person name="Perlinska-Lenart U."/>
            <person name="Aleksandrzak-Piekarczyk T."/>
            <person name="Szatraj K."/>
            <person name="Zielenkiewicz U."/>
            <person name="Pilsyk S."/>
            <person name="Malc E."/>
            <person name="Mieczkowski P."/>
            <person name="Kruszewska J.S."/>
            <person name="Biernat P."/>
            <person name="Pawlowska J."/>
        </authorList>
    </citation>
    <scope>NUCLEOTIDE SEQUENCE</scope>
    <source>
        <strain evidence="10">CBS 226.32</strain>
    </source>
</reference>
<dbReference type="PROSITE" id="PS00188">
    <property type="entry name" value="BIOTIN"/>
    <property type="match status" value="1"/>
</dbReference>
<dbReference type="InterPro" id="IPR016185">
    <property type="entry name" value="PreATP-grasp_dom_sf"/>
</dbReference>
<comment type="cofactor">
    <cofactor evidence="1">
        <name>biotin</name>
        <dbReference type="ChEBI" id="CHEBI:57586"/>
    </cofactor>
</comment>
<dbReference type="EMBL" id="JAEPRC010000260">
    <property type="protein sequence ID" value="KAG2202326.1"/>
    <property type="molecule type" value="Genomic_DNA"/>
</dbReference>
<dbReference type="GO" id="GO:0046872">
    <property type="term" value="F:metal ion binding"/>
    <property type="evidence" value="ECO:0007669"/>
    <property type="project" value="InterPro"/>
</dbReference>
<dbReference type="InterPro" id="IPR005479">
    <property type="entry name" value="CPAse_ATP-bd"/>
</dbReference>
<evidence type="ECO:0000313" key="11">
    <source>
        <dbReference type="Proteomes" id="UP000650833"/>
    </source>
</evidence>
<dbReference type="OrthoDB" id="196847at2759"/>
<feature type="domain" description="ATP-grasp" evidence="8">
    <location>
        <begin position="115"/>
        <end position="309"/>
    </location>
</feature>
<dbReference type="Pfam" id="PF00364">
    <property type="entry name" value="Biotin_lipoyl"/>
    <property type="match status" value="1"/>
</dbReference>
<dbReference type="SUPFAM" id="SSF56059">
    <property type="entry name" value="Glutathione synthetase ATP-binding domain-like"/>
    <property type="match status" value="1"/>
</dbReference>
<accession>A0A8H7UXI6</accession>
<dbReference type="FunFam" id="3.30.1490.20:FF:000003">
    <property type="entry name" value="acetyl-CoA carboxylase isoform X1"/>
    <property type="match status" value="1"/>
</dbReference>
<keyword evidence="3 6" id="KW-0547">Nucleotide-binding</keyword>
<dbReference type="SMART" id="SM00878">
    <property type="entry name" value="Biotin_carb_C"/>
    <property type="match status" value="1"/>
</dbReference>
<dbReference type="GO" id="GO:0005524">
    <property type="term" value="F:ATP binding"/>
    <property type="evidence" value="ECO:0007669"/>
    <property type="project" value="UniProtKB-UniRule"/>
</dbReference>
<dbReference type="GO" id="GO:0016874">
    <property type="term" value="F:ligase activity"/>
    <property type="evidence" value="ECO:0007669"/>
    <property type="project" value="UniProtKB-KW"/>
</dbReference>
<evidence type="ECO:0000256" key="1">
    <source>
        <dbReference type="ARBA" id="ARBA00001953"/>
    </source>
</evidence>
<dbReference type="PANTHER" id="PTHR18866">
    <property type="entry name" value="CARBOXYLASE:PYRUVATE/ACETYL-COA/PROPIONYL-COA CARBOXYLASE"/>
    <property type="match status" value="1"/>
</dbReference>
<dbReference type="PANTHER" id="PTHR18866:SF33">
    <property type="entry name" value="METHYLCROTONOYL-COA CARBOXYLASE SUBUNIT ALPHA, MITOCHONDRIAL-RELATED"/>
    <property type="match status" value="1"/>
</dbReference>
<proteinExistence type="predicted"/>
<evidence type="ECO:0000256" key="4">
    <source>
        <dbReference type="ARBA" id="ARBA00022840"/>
    </source>
</evidence>
<evidence type="ECO:0000259" key="7">
    <source>
        <dbReference type="PROSITE" id="PS50968"/>
    </source>
</evidence>
<keyword evidence="11" id="KW-1185">Reference proteome</keyword>
<feature type="domain" description="Lipoyl-binding" evidence="7">
    <location>
        <begin position="556"/>
        <end position="631"/>
    </location>
</feature>
<feature type="domain" description="Biotin carboxylation" evidence="9">
    <location>
        <begin position="1"/>
        <end position="442"/>
    </location>
</feature>
<dbReference type="SUPFAM" id="SSF52440">
    <property type="entry name" value="PreATP-grasp domain"/>
    <property type="match status" value="1"/>
</dbReference>
<dbReference type="InterPro" id="IPR011054">
    <property type="entry name" value="Rudment_hybrid_motif"/>
</dbReference>